<organism evidence="1">
    <name type="scientific">Rhizophora mucronata</name>
    <name type="common">Asiatic mangrove</name>
    <dbReference type="NCBI Taxonomy" id="61149"/>
    <lineage>
        <taxon>Eukaryota</taxon>
        <taxon>Viridiplantae</taxon>
        <taxon>Streptophyta</taxon>
        <taxon>Embryophyta</taxon>
        <taxon>Tracheophyta</taxon>
        <taxon>Spermatophyta</taxon>
        <taxon>Magnoliopsida</taxon>
        <taxon>eudicotyledons</taxon>
        <taxon>Gunneridae</taxon>
        <taxon>Pentapetalae</taxon>
        <taxon>rosids</taxon>
        <taxon>fabids</taxon>
        <taxon>Malpighiales</taxon>
        <taxon>Rhizophoraceae</taxon>
        <taxon>Rhizophora</taxon>
    </lineage>
</organism>
<sequence length="31" mass="3443">MIMTTGAFSLIQLTITKHRFTGRETTELSTG</sequence>
<accession>A0A2P2Q884</accession>
<proteinExistence type="predicted"/>
<dbReference type="AlphaFoldDB" id="A0A2P2Q884"/>
<protein>
    <submittedName>
        <fullName evidence="1">Uncharacterized protein</fullName>
    </submittedName>
</protein>
<evidence type="ECO:0000313" key="1">
    <source>
        <dbReference type="EMBL" id="MBX63157.1"/>
    </source>
</evidence>
<reference evidence="1" key="1">
    <citation type="submission" date="2018-02" db="EMBL/GenBank/DDBJ databases">
        <title>Rhizophora mucronata_Transcriptome.</title>
        <authorList>
            <person name="Meera S.P."/>
            <person name="Sreeshan A."/>
            <person name="Augustine A."/>
        </authorList>
    </citation>
    <scope>NUCLEOTIDE SEQUENCE</scope>
    <source>
        <tissue evidence="1">Leaf</tissue>
    </source>
</reference>
<name>A0A2P2Q884_RHIMU</name>
<dbReference type="EMBL" id="GGEC01082673">
    <property type="protein sequence ID" value="MBX63157.1"/>
    <property type="molecule type" value="Transcribed_RNA"/>
</dbReference>